<feature type="transmembrane region" description="Helical" evidence="16">
    <location>
        <begin position="195"/>
        <end position="217"/>
    </location>
</feature>
<dbReference type="GO" id="GO:0048039">
    <property type="term" value="F:ubiquinone binding"/>
    <property type="evidence" value="ECO:0007669"/>
    <property type="project" value="TreeGrafter"/>
</dbReference>
<feature type="transmembrane region" description="Helical" evidence="16">
    <location>
        <begin position="117"/>
        <end position="134"/>
    </location>
</feature>
<feature type="transmembrane region" description="Helical" evidence="16">
    <location>
        <begin position="21"/>
        <end position="42"/>
    </location>
</feature>
<keyword evidence="6 16" id="KW-0679">Respiratory chain</keyword>
<dbReference type="EC" id="7.1.1.2" evidence="3 16"/>
<evidence type="ECO:0000256" key="5">
    <source>
        <dbReference type="ARBA" id="ARBA00022448"/>
    </source>
</evidence>
<protein>
    <recommendedName>
        <fullName evidence="4 16">NADH-ubiquinone oxidoreductase chain 4</fullName>
        <ecNumber evidence="3 16">7.1.1.2</ecNumber>
    </recommendedName>
</protein>
<dbReference type="CTD" id="4538"/>
<accession>A0A6C0N9U9</accession>
<dbReference type="PRINTS" id="PR01437">
    <property type="entry name" value="NUOXDRDTASE4"/>
</dbReference>
<feature type="transmembrane region" description="Helical" evidence="16">
    <location>
        <begin position="93"/>
        <end position="111"/>
    </location>
</feature>
<organism evidence="19">
    <name type="scientific">Opisthocentrus ocellatus</name>
    <dbReference type="NCBI Taxonomy" id="476928"/>
    <lineage>
        <taxon>Eukaryota</taxon>
        <taxon>Metazoa</taxon>
        <taxon>Chordata</taxon>
        <taxon>Craniata</taxon>
        <taxon>Vertebrata</taxon>
        <taxon>Euteleostomi</taxon>
        <taxon>Actinopterygii</taxon>
        <taxon>Neopterygii</taxon>
        <taxon>Teleostei</taxon>
        <taxon>Neoteleostei</taxon>
        <taxon>Acanthomorphata</taxon>
        <taxon>Eupercaria</taxon>
        <taxon>Perciformes</taxon>
        <taxon>Cottioidei</taxon>
        <taxon>Zoarcales</taxon>
        <taxon>Stichaeidae</taxon>
        <taxon>Opisthocentrinae</taxon>
        <taxon>Opisthocentrus</taxon>
    </lineage>
</organism>
<proteinExistence type="inferred from homology"/>
<dbReference type="GO" id="GO:0008137">
    <property type="term" value="F:NADH dehydrogenase (ubiquinone) activity"/>
    <property type="evidence" value="ECO:0007669"/>
    <property type="project" value="UniProtKB-UniRule"/>
</dbReference>
<evidence type="ECO:0000256" key="13">
    <source>
        <dbReference type="ARBA" id="ARBA00023128"/>
    </source>
</evidence>
<comment type="function">
    <text evidence="16">Core subunit of the mitochondrial membrane respiratory chain NADH dehydrogenase (Complex I) which catalyzes electron transfer from NADH through the respiratory chain, using ubiquinone as an electron acceptor. Essential for the catalytic activity and assembly of complex I.</text>
</comment>
<reference evidence="19" key="1">
    <citation type="journal article" date="2019" name="Mitochondrial DNA Part B Resour">
        <title>Complete mitochondrial genome of ocellated blenny, Opisthocentrus ocellatus (Tilesius, 1811) (Zoarcales: Opisthocentidae).</title>
        <authorList>
            <person name="Rutenko O.A."/>
            <person name="Turanov S.V."/>
            <person name="Kartavtsev Y.P."/>
        </authorList>
    </citation>
    <scope>NUCLEOTIDE SEQUENCE</scope>
    <source>
        <tissue evidence="19">Muscle</tissue>
    </source>
</reference>
<dbReference type="InterPro" id="IPR000260">
    <property type="entry name" value="NADH4_N"/>
</dbReference>
<dbReference type="RefSeq" id="YP_009729721.1">
    <property type="nucleotide sequence ID" value="NC_045921.1"/>
</dbReference>
<dbReference type="GO" id="GO:0042773">
    <property type="term" value="P:ATP synthesis coupled electron transport"/>
    <property type="evidence" value="ECO:0007669"/>
    <property type="project" value="InterPro"/>
</dbReference>
<dbReference type="GO" id="GO:0003954">
    <property type="term" value="F:NADH dehydrogenase activity"/>
    <property type="evidence" value="ECO:0007669"/>
    <property type="project" value="TreeGrafter"/>
</dbReference>
<dbReference type="InterPro" id="IPR003918">
    <property type="entry name" value="NADH_UbQ_OxRdtase"/>
</dbReference>
<feature type="transmembrane region" description="Helical" evidence="16">
    <location>
        <begin position="352"/>
        <end position="370"/>
    </location>
</feature>
<feature type="transmembrane region" description="Helical" evidence="16">
    <location>
        <begin position="286"/>
        <end position="304"/>
    </location>
</feature>
<dbReference type="NCBIfam" id="TIGR01972">
    <property type="entry name" value="NDH_I_M"/>
    <property type="match status" value="1"/>
</dbReference>
<dbReference type="GO" id="GO:0015990">
    <property type="term" value="P:electron transport coupled proton transport"/>
    <property type="evidence" value="ECO:0007669"/>
    <property type="project" value="TreeGrafter"/>
</dbReference>
<keyword evidence="5 16" id="KW-0813">Transport</keyword>
<keyword evidence="8" id="KW-1278">Translocase</keyword>
<evidence type="ECO:0000313" key="19">
    <source>
        <dbReference type="EMBL" id="QHW07460.1"/>
    </source>
</evidence>
<geneLocation type="mitochondrion" evidence="19"/>
<dbReference type="InterPro" id="IPR010227">
    <property type="entry name" value="NADH_Q_OxRdtase_chainM/4"/>
</dbReference>
<feature type="transmembrane region" description="Helical" evidence="16">
    <location>
        <begin position="260"/>
        <end position="279"/>
    </location>
</feature>
<evidence type="ECO:0000256" key="16">
    <source>
        <dbReference type="RuleBase" id="RU003297"/>
    </source>
</evidence>
<feature type="transmembrane region" description="Helical" evidence="16">
    <location>
        <begin position="62"/>
        <end position="81"/>
    </location>
</feature>
<evidence type="ECO:0000256" key="15">
    <source>
        <dbReference type="ARBA" id="ARBA00049551"/>
    </source>
</evidence>
<reference evidence="19" key="2">
    <citation type="submission" date="2019-02" db="EMBL/GenBank/DDBJ databases">
        <authorList>
            <person name="Rutenko O."/>
        </authorList>
    </citation>
    <scope>NUCLEOTIDE SEQUENCE</scope>
    <source>
        <tissue evidence="19">Muscle</tissue>
    </source>
</reference>
<feature type="domain" description="NADH:quinone oxidoreductase/Mrp antiporter transmembrane" evidence="17">
    <location>
        <begin position="113"/>
        <end position="404"/>
    </location>
</feature>
<evidence type="ECO:0000256" key="1">
    <source>
        <dbReference type="ARBA" id="ARBA00004225"/>
    </source>
</evidence>
<keyword evidence="14 16" id="KW-0472">Membrane</keyword>
<keyword evidence="7 16" id="KW-0812">Transmembrane</keyword>
<keyword evidence="13 16" id="KW-0496">Mitochondrion</keyword>
<evidence type="ECO:0000256" key="4">
    <source>
        <dbReference type="ARBA" id="ARBA00021006"/>
    </source>
</evidence>
<keyword evidence="12 16" id="KW-0830">Ubiquinone</keyword>
<feature type="transmembrane region" description="Helical" evidence="16">
    <location>
        <begin position="146"/>
        <end position="168"/>
    </location>
</feature>
<dbReference type="PANTHER" id="PTHR43507:SF20">
    <property type="entry name" value="NADH-UBIQUINONE OXIDOREDUCTASE CHAIN 4"/>
    <property type="match status" value="1"/>
</dbReference>
<dbReference type="GO" id="GO:0031966">
    <property type="term" value="C:mitochondrial membrane"/>
    <property type="evidence" value="ECO:0007669"/>
    <property type="project" value="UniProtKB-SubCell"/>
</dbReference>
<keyword evidence="11 16" id="KW-0520">NAD</keyword>
<feature type="transmembrane region" description="Helical" evidence="16">
    <location>
        <begin position="224"/>
        <end position="245"/>
    </location>
</feature>
<dbReference type="PANTHER" id="PTHR43507">
    <property type="entry name" value="NADH-UBIQUINONE OXIDOREDUCTASE CHAIN 4"/>
    <property type="match status" value="1"/>
</dbReference>
<evidence type="ECO:0000256" key="10">
    <source>
        <dbReference type="ARBA" id="ARBA00022989"/>
    </source>
</evidence>
<evidence type="ECO:0000259" key="18">
    <source>
        <dbReference type="Pfam" id="PF01059"/>
    </source>
</evidence>
<dbReference type="AlphaFoldDB" id="A0A6C0N9U9"/>
<keyword evidence="9 16" id="KW-0249">Electron transport</keyword>
<keyword evidence="10 16" id="KW-1133">Transmembrane helix</keyword>
<comment type="subcellular location">
    <subcellularLocation>
        <location evidence="1 16">Mitochondrion membrane</location>
        <topology evidence="1 16">Multi-pass membrane protein</topology>
    </subcellularLocation>
</comment>
<evidence type="ECO:0000256" key="12">
    <source>
        <dbReference type="ARBA" id="ARBA00023075"/>
    </source>
</evidence>
<comment type="catalytic activity">
    <reaction evidence="15 16">
        <text>a ubiquinone + NADH + 5 H(+)(in) = a ubiquinol + NAD(+) + 4 H(+)(out)</text>
        <dbReference type="Rhea" id="RHEA:29091"/>
        <dbReference type="Rhea" id="RHEA-COMP:9565"/>
        <dbReference type="Rhea" id="RHEA-COMP:9566"/>
        <dbReference type="ChEBI" id="CHEBI:15378"/>
        <dbReference type="ChEBI" id="CHEBI:16389"/>
        <dbReference type="ChEBI" id="CHEBI:17976"/>
        <dbReference type="ChEBI" id="CHEBI:57540"/>
        <dbReference type="ChEBI" id="CHEBI:57945"/>
        <dbReference type="EC" id="7.1.1.2"/>
    </reaction>
</comment>
<evidence type="ECO:0000256" key="8">
    <source>
        <dbReference type="ARBA" id="ARBA00022967"/>
    </source>
</evidence>
<name>A0A6C0N9U9_9TELE</name>
<sequence length="460" mass="51202">MLKILIPTLMLVPTAWMVKPKWLWPTTLTQSLIIALLSLSWLVNMSETGWSSLNGYMATDPLSTPLLVLTCWLLPLMIMASQNHTALEPLNRQRTYITLLTSLQIFLILAFGATEIIMFYVMFEATLIPTLIIITRWGNQTERLNAGIYFLFYTLAGSLPLLVALLLLQNSAGTLSLLTLQYSDPVQLTSYADKLWWAGCLLAFLVKMPLYGVHLWLPKAHVEAPVAGSMVLAAVLLKLGGYGMIRMVVMLDPLTQELSYPFIVFALWGVIMTGSICLRQTDLKSLIAYSSVSHMGLVVGGILIQTPWGFTGALILMIAHGLASSALFCLANTNYERTHSRTMLLARGLQMALPLMATWWFIASLANLALPPLPNLMGEIMIITSMFNWSWWTLVLTGAGTLITASYSLYMFLMTQRGPLPTHIIALDPSHTREHLLMALHLIPLLLLVLKPELIWGWTA</sequence>
<feature type="domain" description="NADH:ubiquinone oxidoreductase chain 4 N-terminal" evidence="18">
    <location>
        <begin position="1"/>
        <end position="110"/>
    </location>
</feature>
<dbReference type="Pfam" id="PF00361">
    <property type="entry name" value="Proton_antipo_M"/>
    <property type="match status" value="1"/>
</dbReference>
<evidence type="ECO:0000256" key="2">
    <source>
        <dbReference type="ARBA" id="ARBA00009025"/>
    </source>
</evidence>
<evidence type="ECO:0000256" key="14">
    <source>
        <dbReference type="ARBA" id="ARBA00023136"/>
    </source>
</evidence>
<dbReference type="Pfam" id="PF01059">
    <property type="entry name" value="Oxidored_q5_N"/>
    <property type="match status" value="1"/>
</dbReference>
<evidence type="ECO:0000256" key="3">
    <source>
        <dbReference type="ARBA" id="ARBA00012944"/>
    </source>
</evidence>
<feature type="transmembrane region" description="Helical" evidence="16">
    <location>
        <begin position="310"/>
        <end position="331"/>
    </location>
</feature>
<evidence type="ECO:0000256" key="11">
    <source>
        <dbReference type="ARBA" id="ARBA00023027"/>
    </source>
</evidence>
<dbReference type="InterPro" id="IPR001750">
    <property type="entry name" value="ND/Mrp_TM"/>
</dbReference>
<evidence type="ECO:0000256" key="9">
    <source>
        <dbReference type="ARBA" id="ARBA00022982"/>
    </source>
</evidence>
<evidence type="ECO:0000256" key="7">
    <source>
        <dbReference type="ARBA" id="ARBA00022692"/>
    </source>
</evidence>
<gene>
    <name evidence="19" type="primary">ND4</name>
</gene>
<comment type="similarity">
    <text evidence="2 16">Belongs to the complex I subunit 4 family.</text>
</comment>
<dbReference type="GeneID" id="43959468"/>
<evidence type="ECO:0000259" key="17">
    <source>
        <dbReference type="Pfam" id="PF00361"/>
    </source>
</evidence>
<evidence type="ECO:0000256" key="6">
    <source>
        <dbReference type="ARBA" id="ARBA00022660"/>
    </source>
</evidence>
<feature type="transmembrane region" description="Helical" evidence="16">
    <location>
        <begin position="390"/>
        <end position="415"/>
    </location>
</feature>
<dbReference type="EMBL" id="MK568985">
    <property type="protein sequence ID" value="QHW07460.1"/>
    <property type="molecule type" value="Genomic_DNA"/>
</dbReference>